<dbReference type="EMBL" id="BMOY01000039">
    <property type="protein sequence ID" value="GGJ11706.1"/>
    <property type="molecule type" value="Genomic_DNA"/>
</dbReference>
<keyword evidence="5 7" id="KW-1133">Transmembrane helix</keyword>
<reference evidence="9" key="2">
    <citation type="submission" date="2020-09" db="EMBL/GenBank/DDBJ databases">
        <authorList>
            <person name="Sun Q."/>
            <person name="Ohkuma M."/>
        </authorList>
    </citation>
    <scope>NUCLEOTIDE SEQUENCE</scope>
    <source>
        <strain evidence="9">JCM 18487</strain>
    </source>
</reference>
<dbReference type="Gene3D" id="1.10.3720.10">
    <property type="entry name" value="MetI-like"/>
    <property type="match status" value="1"/>
</dbReference>
<keyword evidence="4 7" id="KW-0812">Transmembrane</keyword>
<dbReference type="InterPro" id="IPR000515">
    <property type="entry name" value="MetI-like"/>
</dbReference>
<feature type="transmembrane region" description="Helical" evidence="7">
    <location>
        <begin position="171"/>
        <end position="195"/>
    </location>
</feature>
<dbReference type="GO" id="GO:0055085">
    <property type="term" value="P:transmembrane transport"/>
    <property type="evidence" value="ECO:0007669"/>
    <property type="project" value="InterPro"/>
</dbReference>
<keyword evidence="2 7" id="KW-0813">Transport</keyword>
<feature type="transmembrane region" description="Helical" evidence="7">
    <location>
        <begin position="90"/>
        <end position="115"/>
    </location>
</feature>
<evidence type="ECO:0000256" key="5">
    <source>
        <dbReference type="ARBA" id="ARBA00022989"/>
    </source>
</evidence>
<evidence type="ECO:0000256" key="7">
    <source>
        <dbReference type="RuleBase" id="RU363032"/>
    </source>
</evidence>
<evidence type="ECO:0000259" key="8">
    <source>
        <dbReference type="PROSITE" id="PS50928"/>
    </source>
</evidence>
<keyword evidence="10" id="KW-1185">Reference proteome</keyword>
<dbReference type="CDD" id="cd06261">
    <property type="entry name" value="TM_PBP2"/>
    <property type="match status" value="1"/>
</dbReference>
<feature type="transmembrane region" description="Helical" evidence="7">
    <location>
        <begin position="285"/>
        <end position="305"/>
    </location>
</feature>
<keyword evidence="6 7" id="KW-0472">Membrane</keyword>
<keyword evidence="3" id="KW-1003">Cell membrane</keyword>
<feature type="domain" description="ABC transmembrane type-1" evidence="8">
    <location>
        <begin position="86"/>
        <end position="301"/>
    </location>
</feature>
<evidence type="ECO:0000256" key="4">
    <source>
        <dbReference type="ARBA" id="ARBA00022692"/>
    </source>
</evidence>
<dbReference type="Pfam" id="PF00528">
    <property type="entry name" value="BPD_transp_1"/>
    <property type="match status" value="1"/>
</dbReference>
<comment type="caution">
    <text evidence="9">The sequence shown here is derived from an EMBL/GenBank/DDBJ whole genome shotgun (WGS) entry which is preliminary data.</text>
</comment>
<evidence type="ECO:0000256" key="6">
    <source>
        <dbReference type="ARBA" id="ARBA00023136"/>
    </source>
</evidence>
<proteinExistence type="inferred from homology"/>
<dbReference type="PANTHER" id="PTHR30193:SF37">
    <property type="entry name" value="INNER MEMBRANE ABC TRANSPORTER PERMEASE PROTEIN YCJO"/>
    <property type="match status" value="1"/>
</dbReference>
<dbReference type="PANTHER" id="PTHR30193">
    <property type="entry name" value="ABC TRANSPORTER PERMEASE PROTEIN"/>
    <property type="match status" value="1"/>
</dbReference>
<comment type="similarity">
    <text evidence="7">Belongs to the binding-protein-dependent transport system permease family.</text>
</comment>
<evidence type="ECO:0000313" key="10">
    <source>
        <dbReference type="Proteomes" id="UP000637695"/>
    </source>
</evidence>
<dbReference type="SUPFAM" id="SSF161098">
    <property type="entry name" value="MetI-like"/>
    <property type="match status" value="1"/>
</dbReference>
<evidence type="ECO:0000313" key="9">
    <source>
        <dbReference type="EMBL" id="GGJ11706.1"/>
    </source>
</evidence>
<dbReference type="Proteomes" id="UP000637695">
    <property type="component" value="Unassembled WGS sequence"/>
</dbReference>
<reference evidence="9" key="1">
    <citation type="journal article" date="2014" name="Int. J. Syst. Evol. Microbiol.">
        <title>Complete genome sequence of Corynebacterium casei LMG S-19264T (=DSM 44701T), isolated from a smear-ripened cheese.</title>
        <authorList>
            <consortium name="US DOE Joint Genome Institute (JGI-PGF)"/>
            <person name="Walter F."/>
            <person name="Albersmeier A."/>
            <person name="Kalinowski J."/>
            <person name="Ruckert C."/>
        </authorList>
    </citation>
    <scope>NUCLEOTIDE SEQUENCE</scope>
    <source>
        <strain evidence="9">JCM 18487</strain>
    </source>
</reference>
<sequence length="311" mass="35221">MSVAMAGTQSTQRPKTSGTWRNIRRNWSLYLFISPFYILFFVFGLFPIIFSLVLSFESWDGLDTPRFIGLKNFALLMTDSQFWQSVGNTFIIWVESTIPMLFLALIIAFLLNSAFVKLREFWRFTFFLPNITSVVAEAVLFGAVFAPKFGLLNWVIERFGSPPVDWLDNNFWLQVAIAIMIIWRWTGYNAIIYLAGLQAIPEELYEAARIDGASLTQSFFRITIPLMRPIILFTVIMSTIGGMQIFTEPFVLTGGSGGPGQGGMTMVLYLYNQAFGSHLFGYSSAIGWVLFLIILVFSLFNSILVRRLGTA</sequence>
<dbReference type="GO" id="GO:0005886">
    <property type="term" value="C:plasma membrane"/>
    <property type="evidence" value="ECO:0007669"/>
    <property type="project" value="UniProtKB-SubCell"/>
</dbReference>
<dbReference type="PROSITE" id="PS50928">
    <property type="entry name" value="ABC_TM1"/>
    <property type="match status" value="1"/>
</dbReference>
<dbReference type="InterPro" id="IPR035906">
    <property type="entry name" value="MetI-like_sf"/>
</dbReference>
<name>A0A917KF13_9BACL</name>
<dbReference type="RefSeq" id="WP_229776821.1">
    <property type="nucleotide sequence ID" value="NZ_BMOY01000039.1"/>
</dbReference>
<protein>
    <submittedName>
        <fullName evidence="9">Cytochrome c biogenesis protein</fullName>
    </submittedName>
</protein>
<accession>A0A917KF13</accession>
<evidence type="ECO:0000256" key="1">
    <source>
        <dbReference type="ARBA" id="ARBA00004651"/>
    </source>
</evidence>
<evidence type="ECO:0000256" key="3">
    <source>
        <dbReference type="ARBA" id="ARBA00022475"/>
    </source>
</evidence>
<dbReference type="InterPro" id="IPR051393">
    <property type="entry name" value="ABC_transporter_permease"/>
</dbReference>
<feature type="transmembrane region" description="Helical" evidence="7">
    <location>
        <begin position="127"/>
        <end position="151"/>
    </location>
</feature>
<comment type="subcellular location">
    <subcellularLocation>
        <location evidence="1 7">Cell membrane</location>
        <topology evidence="1 7">Multi-pass membrane protein</topology>
    </subcellularLocation>
</comment>
<organism evidence="9 10">
    <name type="scientific">Alicyclobacillus cellulosilyticus</name>
    <dbReference type="NCBI Taxonomy" id="1003997"/>
    <lineage>
        <taxon>Bacteria</taxon>
        <taxon>Bacillati</taxon>
        <taxon>Bacillota</taxon>
        <taxon>Bacilli</taxon>
        <taxon>Bacillales</taxon>
        <taxon>Alicyclobacillaceae</taxon>
        <taxon>Alicyclobacillus</taxon>
    </lineage>
</organism>
<feature type="transmembrane region" description="Helical" evidence="7">
    <location>
        <begin position="226"/>
        <end position="246"/>
    </location>
</feature>
<evidence type="ECO:0000256" key="2">
    <source>
        <dbReference type="ARBA" id="ARBA00022448"/>
    </source>
</evidence>
<dbReference type="AlphaFoldDB" id="A0A917KF13"/>
<feature type="transmembrane region" description="Helical" evidence="7">
    <location>
        <begin position="29"/>
        <end position="56"/>
    </location>
</feature>
<gene>
    <name evidence="9" type="ORF">GCM10010885_21260</name>
</gene>